<gene>
    <name evidence="8" type="ORF">ILUMI_10828</name>
</gene>
<evidence type="ECO:0000313" key="8">
    <source>
        <dbReference type="EMBL" id="KAF2895347.1"/>
    </source>
</evidence>
<dbReference type="AlphaFoldDB" id="A0A8K0GB36"/>
<name>A0A8K0GB36_IGNLU</name>
<dbReference type="GO" id="GO:0003677">
    <property type="term" value="F:DNA binding"/>
    <property type="evidence" value="ECO:0007669"/>
    <property type="project" value="UniProtKB-UniRule"/>
</dbReference>
<keyword evidence="6" id="KW-0175">Coiled coil</keyword>
<dbReference type="OrthoDB" id="7331812at2759"/>
<accession>A0A8K0GB36</accession>
<dbReference type="Proteomes" id="UP000801492">
    <property type="component" value="Unassembled WGS sequence"/>
</dbReference>
<evidence type="ECO:0000256" key="6">
    <source>
        <dbReference type="SAM" id="Coils"/>
    </source>
</evidence>
<dbReference type="EMBL" id="VTPC01006005">
    <property type="protein sequence ID" value="KAF2895347.1"/>
    <property type="molecule type" value="Genomic_DNA"/>
</dbReference>
<feature type="coiled-coil region" evidence="6">
    <location>
        <begin position="158"/>
        <end position="192"/>
    </location>
</feature>
<protein>
    <recommendedName>
        <fullName evidence="7">THAP-type domain-containing protein</fullName>
    </recommendedName>
</protein>
<keyword evidence="4 5" id="KW-0238">DNA-binding</keyword>
<organism evidence="8 9">
    <name type="scientific">Ignelater luminosus</name>
    <name type="common">Cucubano</name>
    <name type="synonym">Pyrophorus luminosus</name>
    <dbReference type="NCBI Taxonomy" id="2038154"/>
    <lineage>
        <taxon>Eukaryota</taxon>
        <taxon>Metazoa</taxon>
        <taxon>Ecdysozoa</taxon>
        <taxon>Arthropoda</taxon>
        <taxon>Hexapoda</taxon>
        <taxon>Insecta</taxon>
        <taxon>Pterygota</taxon>
        <taxon>Neoptera</taxon>
        <taxon>Endopterygota</taxon>
        <taxon>Coleoptera</taxon>
        <taxon>Polyphaga</taxon>
        <taxon>Elateriformia</taxon>
        <taxon>Elateroidea</taxon>
        <taxon>Elateridae</taxon>
        <taxon>Agrypninae</taxon>
        <taxon>Pyrophorini</taxon>
        <taxon>Ignelater</taxon>
    </lineage>
</organism>
<evidence type="ECO:0000256" key="3">
    <source>
        <dbReference type="ARBA" id="ARBA00022833"/>
    </source>
</evidence>
<keyword evidence="3" id="KW-0862">Zinc</keyword>
<keyword evidence="1" id="KW-0479">Metal-binding</keyword>
<dbReference type="Pfam" id="PF05485">
    <property type="entry name" value="THAP"/>
    <property type="match status" value="1"/>
</dbReference>
<evidence type="ECO:0000313" key="9">
    <source>
        <dbReference type="Proteomes" id="UP000801492"/>
    </source>
</evidence>
<keyword evidence="9" id="KW-1185">Reference proteome</keyword>
<sequence>MITNRTKRAEIRMRKKVVAEILESVPEYIKKVQCDTTLWTQPFKCAVISCRNVFQKFDVNAPQKFHNFPSNPELRTVWLQRCRVKSDFNPDSAKVCTDHFLPDDYERNFKEEMVNPLFKRKLKSTAVPSQRLEGVEVSIVDFINNEDGVCDIPERAEVRRAVDENLLLKERYKKLIEEKELLFGRLTDYERKLNSKKKKFHAIKTQLNKLSQRSNFAKEQKNLLTQVFSQSQINVLLGKKKVVWSNDDMALAFTLRQMGNKECYLYLKNTLNIPLPSLCCIQKWAASK</sequence>
<comment type="caution">
    <text evidence="8">The sequence shown here is derived from an EMBL/GenBank/DDBJ whole genome shotgun (WGS) entry which is preliminary data.</text>
</comment>
<dbReference type="PANTHER" id="PTHR46927">
    <property type="entry name" value="AGAP005574-PA"/>
    <property type="match status" value="1"/>
</dbReference>
<proteinExistence type="predicted"/>
<feature type="domain" description="THAP-type" evidence="7">
    <location>
        <begin position="41"/>
        <end position="131"/>
    </location>
</feature>
<evidence type="ECO:0000256" key="4">
    <source>
        <dbReference type="ARBA" id="ARBA00023125"/>
    </source>
</evidence>
<reference evidence="8" key="1">
    <citation type="submission" date="2019-08" db="EMBL/GenBank/DDBJ databases">
        <title>The genome of the North American firefly Photinus pyralis.</title>
        <authorList>
            <consortium name="Photinus pyralis genome working group"/>
            <person name="Fallon T.R."/>
            <person name="Sander Lower S.E."/>
            <person name="Weng J.-K."/>
        </authorList>
    </citation>
    <scope>NUCLEOTIDE SEQUENCE</scope>
    <source>
        <strain evidence="8">TRF0915ILg1</strain>
        <tissue evidence="8">Whole body</tissue>
    </source>
</reference>
<evidence type="ECO:0000256" key="5">
    <source>
        <dbReference type="PROSITE-ProRule" id="PRU00309"/>
    </source>
</evidence>
<dbReference type="GO" id="GO:0008270">
    <property type="term" value="F:zinc ion binding"/>
    <property type="evidence" value="ECO:0007669"/>
    <property type="project" value="UniProtKB-KW"/>
</dbReference>
<keyword evidence="2 5" id="KW-0863">Zinc-finger</keyword>
<dbReference type="InterPro" id="IPR006612">
    <property type="entry name" value="THAP_Znf"/>
</dbReference>
<dbReference type="SMART" id="SM00980">
    <property type="entry name" value="THAP"/>
    <property type="match status" value="1"/>
</dbReference>
<evidence type="ECO:0000256" key="1">
    <source>
        <dbReference type="ARBA" id="ARBA00022723"/>
    </source>
</evidence>
<dbReference type="SMART" id="SM00692">
    <property type="entry name" value="DM3"/>
    <property type="match status" value="1"/>
</dbReference>
<dbReference type="PROSITE" id="PS50950">
    <property type="entry name" value="ZF_THAP"/>
    <property type="match status" value="1"/>
</dbReference>
<evidence type="ECO:0000259" key="7">
    <source>
        <dbReference type="PROSITE" id="PS50950"/>
    </source>
</evidence>
<evidence type="ECO:0000256" key="2">
    <source>
        <dbReference type="ARBA" id="ARBA00022771"/>
    </source>
</evidence>
<dbReference type="PANTHER" id="PTHR46927:SF3">
    <property type="entry name" value="THAP-TYPE DOMAIN-CONTAINING PROTEIN"/>
    <property type="match status" value="1"/>
</dbReference>
<dbReference type="SUPFAM" id="SSF57716">
    <property type="entry name" value="Glucocorticoid receptor-like (DNA-binding domain)"/>
    <property type="match status" value="1"/>
</dbReference>
<dbReference type="InterPro" id="IPR052224">
    <property type="entry name" value="THAP_domain_protein"/>
</dbReference>